<organism evidence="8 9">
    <name type="scientific">Paramuricea clavata</name>
    <name type="common">Red gorgonian</name>
    <name type="synonym">Violescent sea-whip</name>
    <dbReference type="NCBI Taxonomy" id="317549"/>
    <lineage>
        <taxon>Eukaryota</taxon>
        <taxon>Metazoa</taxon>
        <taxon>Cnidaria</taxon>
        <taxon>Anthozoa</taxon>
        <taxon>Octocorallia</taxon>
        <taxon>Malacalcyonacea</taxon>
        <taxon>Plexauridae</taxon>
        <taxon>Paramuricea</taxon>
    </lineage>
</organism>
<dbReference type="PANTHER" id="PTHR15944:SF0">
    <property type="entry name" value="PRENYLCYSTEINE LYASE DOMAIN-CONTAINING PROTEIN"/>
    <property type="match status" value="1"/>
</dbReference>
<accession>A0A7D9L4T5</accession>
<dbReference type="Pfam" id="PF13450">
    <property type="entry name" value="NAD_binding_8"/>
    <property type="match status" value="1"/>
</dbReference>
<protein>
    <submittedName>
        <fullName evidence="8">Prenylcysteine oxidase 1</fullName>
    </submittedName>
</protein>
<evidence type="ECO:0000256" key="2">
    <source>
        <dbReference type="ARBA" id="ARBA00009967"/>
    </source>
</evidence>
<dbReference type="GO" id="GO:0030328">
    <property type="term" value="P:prenylcysteine catabolic process"/>
    <property type="evidence" value="ECO:0007669"/>
    <property type="project" value="InterPro"/>
</dbReference>
<proteinExistence type="inferred from homology"/>
<keyword evidence="5" id="KW-0274">FAD</keyword>
<keyword evidence="9" id="KW-1185">Reference proteome</keyword>
<evidence type="ECO:0000313" key="9">
    <source>
        <dbReference type="Proteomes" id="UP001152795"/>
    </source>
</evidence>
<dbReference type="OrthoDB" id="437369at2759"/>
<dbReference type="InterPro" id="IPR010795">
    <property type="entry name" value="Prenylcys_lyase"/>
</dbReference>
<keyword evidence="4" id="KW-0732">Signal</keyword>
<gene>
    <name evidence="8" type="ORF">PACLA_8A089141</name>
</gene>
<keyword evidence="7" id="KW-0325">Glycoprotein</keyword>
<dbReference type="PANTHER" id="PTHR15944">
    <property type="entry name" value="FARNESYLCYSTEINE LYASE"/>
    <property type="match status" value="1"/>
</dbReference>
<evidence type="ECO:0000256" key="1">
    <source>
        <dbReference type="ARBA" id="ARBA00001974"/>
    </source>
</evidence>
<dbReference type="GO" id="GO:0001735">
    <property type="term" value="F:prenylcysteine oxidase activity"/>
    <property type="evidence" value="ECO:0007669"/>
    <property type="project" value="InterPro"/>
</dbReference>
<dbReference type="Proteomes" id="UP001152795">
    <property type="component" value="Unassembled WGS sequence"/>
</dbReference>
<dbReference type="AlphaFoldDB" id="A0A7D9L4T5"/>
<dbReference type="InterPro" id="IPR036188">
    <property type="entry name" value="FAD/NAD-bd_sf"/>
</dbReference>
<evidence type="ECO:0000256" key="6">
    <source>
        <dbReference type="ARBA" id="ARBA00023002"/>
    </source>
</evidence>
<evidence type="ECO:0000256" key="7">
    <source>
        <dbReference type="ARBA" id="ARBA00023180"/>
    </source>
</evidence>
<evidence type="ECO:0000256" key="4">
    <source>
        <dbReference type="ARBA" id="ARBA00022729"/>
    </source>
</evidence>
<dbReference type="InterPro" id="IPR017046">
    <property type="entry name" value="Prenylcysteine_Oxase1"/>
</dbReference>
<keyword evidence="6" id="KW-0560">Oxidoreductase</keyword>
<keyword evidence="3" id="KW-0285">Flavoprotein</keyword>
<dbReference type="SUPFAM" id="SSF51905">
    <property type="entry name" value="FAD/NAD(P)-binding domain"/>
    <property type="match status" value="1"/>
</dbReference>
<dbReference type="Pfam" id="PF07156">
    <property type="entry name" value="Prenylcys_lyase"/>
    <property type="match status" value="1"/>
</dbReference>
<evidence type="ECO:0000313" key="8">
    <source>
        <dbReference type="EMBL" id="CAB4025638.1"/>
    </source>
</evidence>
<comment type="caution">
    <text evidence="8">The sequence shown here is derived from an EMBL/GenBank/DDBJ whole genome shotgun (WGS) entry which is preliminary data.</text>
</comment>
<dbReference type="Gene3D" id="3.50.50.60">
    <property type="entry name" value="FAD/NAD(P)-binding domain"/>
    <property type="match status" value="1"/>
</dbReference>
<comment type="similarity">
    <text evidence="2">Belongs to the prenylcysteine oxidase family.</text>
</comment>
<dbReference type="EMBL" id="CACRXK020013719">
    <property type="protein sequence ID" value="CAB4025638.1"/>
    <property type="molecule type" value="Genomic_DNA"/>
</dbReference>
<evidence type="ECO:0000256" key="5">
    <source>
        <dbReference type="ARBA" id="ARBA00022827"/>
    </source>
</evidence>
<comment type="cofactor">
    <cofactor evidence="1">
        <name>FAD</name>
        <dbReference type="ChEBI" id="CHEBI:57692"/>
    </cofactor>
</comment>
<feature type="non-terminal residue" evidence="8">
    <location>
        <position position="1"/>
    </location>
</feature>
<dbReference type="GO" id="GO:0030327">
    <property type="term" value="P:prenylated protein catabolic process"/>
    <property type="evidence" value="ECO:0007669"/>
    <property type="project" value="TreeGrafter"/>
</dbReference>
<evidence type="ECO:0000256" key="3">
    <source>
        <dbReference type="ARBA" id="ARBA00022630"/>
    </source>
</evidence>
<sequence>MAFFRYFLRGTFYFIALPTLSFTALRFAKAENPEFKNRAEKIPRIAVVGSGIGGSATAHFLRDILGENAQISVFEKADRVGGRLATLDFAGDTFESGGSIIHPRNLYMKKFVEILGMETNSASGGIFSLYDGNNIIFSTSSWSWLTSLKLFWRYGFSLVKMEQATKNLLNKFENIYKLQDNGEIFQSVPELLQAMCKSEEFYRLTQITAREYLSEQGLSELLIDELVTAITRINYGQSTNVNAFTG</sequence>
<reference evidence="8" key="1">
    <citation type="submission" date="2020-04" db="EMBL/GenBank/DDBJ databases">
        <authorList>
            <person name="Alioto T."/>
            <person name="Alioto T."/>
            <person name="Gomez Garrido J."/>
        </authorList>
    </citation>
    <scope>NUCLEOTIDE SEQUENCE</scope>
    <source>
        <strain evidence="8">A484AB</strain>
    </source>
</reference>
<name>A0A7D9L4T5_PARCT</name>